<keyword evidence="2 9" id="KW-0732">Signal</keyword>
<feature type="transmembrane region" description="Helical" evidence="8">
    <location>
        <begin position="1303"/>
        <end position="1324"/>
    </location>
</feature>
<dbReference type="PROSITE" id="PS00010">
    <property type="entry name" value="ASX_HYDROXYL"/>
    <property type="match status" value="2"/>
</dbReference>
<dbReference type="InterPro" id="IPR000082">
    <property type="entry name" value="SEA_dom"/>
</dbReference>
<feature type="compositionally biased region" description="Low complexity" evidence="7">
    <location>
        <begin position="666"/>
        <end position="680"/>
    </location>
</feature>
<sequence length="1349" mass="145551">TMSRMLGLALLALAGTTTVGLSWASGFTETGLSLLSYQLCSYQETRTVQRLEAVQTSHVTHVACGGWILWRWCPKTIYRTQYLTVEVPESRNITDCCKGYEQLGLYCVLPLNWSMEFTSRPGVCPTANPETPISPCSSDNDCPGLQKCCPRPEGHHCVAPVSQGKAATSWYNVTVRVKMDFTDLSRVDPELQNHTRLLCSLVASALQPLDSSVHYLDSASGGPSSTVSRLLLGLPRPLVVVNVSTVLDDIPRRVCEVTSIQVQDVDECAHRALHACSMGQQCLNLEGSYRCVSPLNHTGEDCPPILDHVALNVTSSSFQVSWSVDPPRSRDFHVQVFRGEQLLQSAWTSGLALQVSGLDAGELYVVRTSYQGCSANISTMLTVKTDARVFEVIIRITNHNLTEQLLDGGSEERRTFSRQLLREVENSFPPAVSELHRMGKLRLEITSLQAGSVVATLRVMVLDPESPVGVSTLAPMLQLLRASTMFQIDPQGSRVQDRDECAHASEHDCSPAARCVNLEGSYTCQCHTARDASPTRPGRACEGDVVSPTGRGLSAALGVTALVLTTRNTALVPEPPTLSPNPRNLECTPTAAQVPTPGPLPKRGADGTVGQHRNSGGPSVAPSPGVASEMPSPASSPMAPGPSPGSSWGTTDGPVHSRGQLLGNITTEPPTLPAPTSSPTGHVEWHPSLPTQGTPLQSTTLWQEDPGPSASQGSLTVPTTVALETPACAPVPIRKVTVSNVTSTGFHLMWEADVTLRPTFHLSATAPKGPAVALETREHNAKLSGLEPGVSYLVELTAKACGEEGAGTRLKVRTGKVVSVLYPAAAQKLSGKVRIANVRFSESFRNASSTEYRAFVDLFSRTVRDSLPATLRQHMDTGGIRMSITCVTNGSIVVEFDLLITVAVDVGVVSATFLDALGNMSQLEVVRNDTFIWDYDECGRGEDDCVPGTSCHNTLGTFTCSCEGGAPDSRVEYSGRACAGNSPNPGGVSWSWLSLETGCHSVAQPRLNLTGAVRVLCEMERVGIAIQKHFLQQELIPESSLYLGQPACNASVSNDSHVLLAVGWGECGTLVQSNKTSTVVKTVLRNDRSPDGIIHHPTILSPIRCIFRNDLLTSLGYTPKWGVYTVMEDLHGAGTFVTEMQLFVGDSPIPQNYSVSASDEVKVQVGLHRQKSSLKVVLVRCWATPSRDAQDPVTFGFINNSCPVPNTYTSVIQNGDSSKAQFKLRIFSFINNSIVYLHCKLRVCMESPGATCKINCNDFRVLRSRDGARMLEVSWGPLLRSAGEWQRVCCVSPGTRPHLTTSYVALIVVTALVVVAGAVALLILRYQRTTGKYSFRMQPDNFSYRVFSG</sequence>
<evidence type="ECO:0000259" key="13">
    <source>
        <dbReference type="PROSITE" id="PS51041"/>
    </source>
</evidence>
<feature type="signal peptide" evidence="9">
    <location>
        <begin position="1"/>
        <end position="24"/>
    </location>
</feature>
<dbReference type="Gene3D" id="2.60.40.10">
    <property type="entry name" value="Immunoglobulins"/>
    <property type="match status" value="1"/>
</dbReference>
<dbReference type="InterPro" id="IPR001881">
    <property type="entry name" value="EGF-like_Ca-bd_dom"/>
</dbReference>
<evidence type="ECO:0000256" key="3">
    <source>
        <dbReference type="ARBA" id="ARBA00022737"/>
    </source>
</evidence>
<keyword evidence="8" id="KW-0812">Transmembrane</keyword>
<keyword evidence="5" id="KW-0325">Glycoprotein</keyword>
<dbReference type="InterPro" id="IPR000152">
    <property type="entry name" value="EGF-type_Asp/Asn_hydroxyl_site"/>
</dbReference>
<dbReference type="PANTHER" id="PTHR14002">
    <property type="entry name" value="ENDOGLIN/TGF-BETA RECEPTOR TYPE III"/>
    <property type="match status" value="1"/>
</dbReference>
<evidence type="ECO:0000313" key="16">
    <source>
        <dbReference type="Proteomes" id="UP000005447"/>
    </source>
</evidence>
<dbReference type="InterPro" id="IPR001507">
    <property type="entry name" value="ZP_dom"/>
</dbReference>
<evidence type="ECO:0000256" key="1">
    <source>
        <dbReference type="ARBA" id="ARBA00022536"/>
    </source>
</evidence>
<dbReference type="Pfam" id="PF00095">
    <property type="entry name" value="WAP"/>
    <property type="match status" value="1"/>
</dbReference>
<reference evidence="15" key="3">
    <citation type="submission" date="2025-09" db="UniProtKB">
        <authorList>
            <consortium name="Ensembl"/>
        </authorList>
    </citation>
    <scope>IDENTIFICATION</scope>
    <source>
        <strain evidence="15">2N</strain>
    </source>
</reference>
<dbReference type="SMART" id="SM00217">
    <property type="entry name" value="WAP"/>
    <property type="match status" value="1"/>
</dbReference>
<feature type="domain" description="EGF-like" evidence="11">
    <location>
        <begin position="934"/>
        <end position="972"/>
    </location>
</feature>
<dbReference type="InterPro" id="IPR003961">
    <property type="entry name" value="FN3_dom"/>
</dbReference>
<dbReference type="Pfam" id="PF07645">
    <property type="entry name" value="EGF_CA"/>
    <property type="match status" value="3"/>
</dbReference>
<dbReference type="FunCoup" id="A0A286XRY2">
    <property type="interactions" value="73"/>
</dbReference>
<dbReference type="VEuPathDB" id="HostDB:ENSCPOG00000023566"/>
<dbReference type="eggNOG" id="ENOG502QVDQ">
    <property type="taxonomic scope" value="Eukaryota"/>
</dbReference>
<dbReference type="SUPFAM" id="SSF57256">
    <property type="entry name" value="Elafin-like"/>
    <property type="match status" value="1"/>
</dbReference>
<dbReference type="EMBL" id="AAKN02049577">
    <property type="status" value="NOT_ANNOTATED_CDS"/>
    <property type="molecule type" value="Genomic_DNA"/>
</dbReference>
<keyword evidence="1 6" id="KW-0245">EGF-like domain</keyword>
<keyword evidence="4" id="KW-1015">Disulfide bond</keyword>
<evidence type="ECO:0000259" key="14">
    <source>
        <dbReference type="PROSITE" id="PS51390"/>
    </source>
</evidence>
<evidence type="ECO:0000256" key="6">
    <source>
        <dbReference type="PROSITE-ProRule" id="PRU00076"/>
    </source>
</evidence>
<dbReference type="CDD" id="cd00199">
    <property type="entry name" value="WAP"/>
    <property type="match status" value="1"/>
</dbReference>
<evidence type="ECO:0000256" key="8">
    <source>
        <dbReference type="SAM" id="Phobius"/>
    </source>
</evidence>
<evidence type="ECO:0000256" key="2">
    <source>
        <dbReference type="ARBA" id="ARBA00022729"/>
    </source>
</evidence>
<dbReference type="GO" id="GO:2000354">
    <property type="term" value="P:regulation of ovarian follicle development"/>
    <property type="evidence" value="ECO:0007669"/>
    <property type="project" value="Ensembl"/>
</dbReference>
<dbReference type="GO" id="GO:0010468">
    <property type="term" value="P:regulation of gene expression"/>
    <property type="evidence" value="ECO:0007669"/>
    <property type="project" value="Ensembl"/>
</dbReference>
<dbReference type="InterPro" id="IPR042235">
    <property type="entry name" value="ZP-C_dom"/>
</dbReference>
<dbReference type="PROSITE" id="PS51390">
    <property type="entry name" value="WAP"/>
    <property type="match status" value="1"/>
</dbReference>
<keyword evidence="16" id="KW-1185">Reference proteome</keyword>
<dbReference type="Gene3D" id="2.10.25.10">
    <property type="entry name" value="Laminin"/>
    <property type="match status" value="3"/>
</dbReference>
<dbReference type="GO" id="GO:0009897">
    <property type="term" value="C:external side of plasma membrane"/>
    <property type="evidence" value="ECO:0007669"/>
    <property type="project" value="Ensembl"/>
</dbReference>
<dbReference type="FunFam" id="2.10.25.10:FF:000038">
    <property type="entry name" value="Fibrillin 2"/>
    <property type="match status" value="1"/>
</dbReference>
<keyword evidence="8" id="KW-1133">Transmembrane helix</keyword>
<dbReference type="InterPro" id="IPR049883">
    <property type="entry name" value="NOTCH1_EGF-like"/>
</dbReference>
<dbReference type="PROSITE" id="PS50024">
    <property type="entry name" value="SEA"/>
    <property type="match status" value="2"/>
</dbReference>
<dbReference type="OMA" id="NSFEMSW"/>
<dbReference type="GO" id="GO:1904708">
    <property type="term" value="P:regulation of granulosa cell apoptotic process"/>
    <property type="evidence" value="ECO:0007669"/>
    <property type="project" value="Ensembl"/>
</dbReference>
<feature type="domain" description="SEA" evidence="10">
    <location>
        <begin position="825"/>
        <end position="937"/>
    </location>
</feature>
<dbReference type="PRINTS" id="PR00023">
    <property type="entry name" value="ZPELLUCIDA"/>
</dbReference>
<organism evidence="15 16">
    <name type="scientific">Cavia porcellus</name>
    <name type="common">Guinea pig</name>
    <dbReference type="NCBI Taxonomy" id="10141"/>
    <lineage>
        <taxon>Eukaryota</taxon>
        <taxon>Metazoa</taxon>
        <taxon>Chordata</taxon>
        <taxon>Craniata</taxon>
        <taxon>Vertebrata</taxon>
        <taxon>Euteleostomi</taxon>
        <taxon>Mammalia</taxon>
        <taxon>Eutheria</taxon>
        <taxon>Euarchontoglires</taxon>
        <taxon>Glires</taxon>
        <taxon>Rodentia</taxon>
        <taxon>Hystricomorpha</taxon>
        <taxon>Caviidae</taxon>
        <taxon>Cavia</taxon>
    </lineage>
</organism>
<dbReference type="InterPro" id="IPR048290">
    <property type="entry name" value="ZP_chr"/>
</dbReference>
<dbReference type="GO" id="GO:0005509">
    <property type="term" value="F:calcium ion binding"/>
    <property type="evidence" value="ECO:0007669"/>
    <property type="project" value="InterPro"/>
</dbReference>
<dbReference type="InterPro" id="IPR011489">
    <property type="entry name" value="EMI_domain"/>
</dbReference>
<dbReference type="PROSITE" id="PS01187">
    <property type="entry name" value="EGF_CA"/>
    <property type="match status" value="3"/>
</dbReference>
<dbReference type="InterPro" id="IPR000742">
    <property type="entry name" value="EGF"/>
</dbReference>
<dbReference type="Gene3D" id="2.60.40.3210">
    <property type="entry name" value="Zona pellucida, ZP-N domain"/>
    <property type="match status" value="1"/>
</dbReference>
<feature type="domain" description="WAP" evidence="14">
    <location>
        <begin position="117"/>
        <end position="161"/>
    </location>
</feature>
<dbReference type="InterPro" id="IPR013783">
    <property type="entry name" value="Ig-like_fold"/>
</dbReference>
<evidence type="ECO:0000259" key="10">
    <source>
        <dbReference type="PROSITE" id="PS50024"/>
    </source>
</evidence>
<evidence type="ECO:0000256" key="4">
    <source>
        <dbReference type="ARBA" id="ARBA00023157"/>
    </source>
</evidence>
<evidence type="ECO:0000259" key="11">
    <source>
        <dbReference type="PROSITE" id="PS50026"/>
    </source>
</evidence>
<dbReference type="SMART" id="SM00241">
    <property type="entry name" value="ZP"/>
    <property type="match status" value="1"/>
</dbReference>
<dbReference type="InParanoid" id="A0A286XRY2"/>
<dbReference type="Pfam" id="PF00100">
    <property type="entry name" value="Zona_pellucida"/>
    <property type="match status" value="1"/>
</dbReference>
<dbReference type="STRING" id="10141.ENSCPOP00000028243"/>
<evidence type="ECO:0000313" key="15">
    <source>
        <dbReference type="Ensembl" id="ENSCPOP00000028243.1"/>
    </source>
</evidence>
<feature type="compositionally biased region" description="Polar residues" evidence="7">
    <location>
        <begin position="689"/>
        <end position="702"/>
    </location>
</feature>
<dbReference type="InterPro" id="IPR008197">
    <property type="entry name" value="WAP_dom"/>
</dbReference>
<keyword evidence="8" id="KW-0472">Membrane</keyword>
<dbReference type="PROSITE" id="PS50026">
    <property type="entry name" value="EGF_3"/>
    <property type="match status" value="3"/>
</dbReference>
<dbReference type="GO" id="GO:0097211">
    <property type="term" value="P:cellular response to gonadotropin-releasing hormone"/>
    <property type="evidence" value="ECO:0007669"/>
    <property type="project" value="Ensembl"/>
</dbReference>
<feature type="chain" id="PRO_5013261959" evidence="9">
    <location>
        <begin position="25"/>
        <end position="1349"/>
    </location>
</feature>
<accession>A0A286XRY2</accession>
<dbReference type="InterPro" id="IPR018097">
    <property type="entry name" value="EGF_Ca-bd_CS"/>
</dbReference>
<dbReference type="SMART" id="SM00181">
    <property type="entry name" value="EGF"/>
    <property type="match status" value="3"/>
</dbReference>
<dbReference type="InterPro" id="IPR055356">
    <property type="entry name" value="ZP-N"/>
</dbReference>
<evidence type="ECO:0000259" key="12">
    <source>
        <dbReference type="PROSITE" id="PS51034"/>
    </source>
</evidence>
<name>A0A286XRY2_CAVPO</name>
<dbReference type="Pfam" id="PF23344">
    <property type="entry name" value="ZP-N"/>
    <property type="match status" value="1"/>
</dbReference>
<proteinExistence type="predicted"/>
<gene>
    <name evidence="15" type="primary">UMODL1</name>
</gene>
<dbReference type="PROSITE" id="PS51034">
    <property type="entry name" value="ZP_2"/>
    <property type="match status" value="1"/>
</dbReference>
<reference evidence="16" key="1">
    <citation type="journal article" date="2011" name="Nature">
        <title>A high-resolution map of human evolutionary constraint using 29 mammals.</title>
        <authorList>
            <person name="Lindblad-Toh K."/>
            <person name="Garber M."/>
            <person name="Zuk O."/>
            <person name="Lin M.F."/>
            <person name="Parker B.J."/>
            <person name="Washietl S."/>
            <person name="Kheradpour P."/>
            <person name="Ernst J."/>
            <person name="Jordan G."/>
            <person name="Mauceli E."/>
            <person name="Ward L.D."/>
            <person name="Lowe C.B."/>
            <person name="Holloway A.K."/>
            <person name="Clamp M."/>
            <person name="Gnerre S."/>
            <person name="Alfoldi J."/>
            <person name="Beal K."/>
            <person name="Chang J."/>
            <person name="Clawson H."/>
            <person name="Cuff J."/>
            <person name="Di Palma F."/>
            <person name="Fitzgerald S."/>
            <person name="Flicek P."/>
            <person name="Guttman M."/>
            <person name="Hubisz M.J."/>
            <person name="Jaffe D.B."/>
            <person name="Jungreis I."/>
            <person name="Kent W.J."/>
            <person name="Kostka D."/>
            <person name="Lara M."/>
            <person name="Martins A.L."/>
            <person name="Massingham T."/>
            <person name="Moltke I."/>
            <person name="Raney B.J."/>
            <person name="Rasmussen M.D."/>
            <person name="Robinson J."/>
            <person name="Stark A."/>
            <person name="Vilella A.J."/>
            <person name="Wen J."/>
            <person name="Xie X."/>
            <person name="Zody M.C."/>
            <person name="Baldwin J."/>
            <person name="Bloom T."/>
            <person name="Chin C.W."/>
            <person name="Heiman D."/>
            <person name="Nicol R."/>
            <person name="Nusbaum C."/>
            <person name="Young S."/>
            <person name="Wilkinson J."/>
            <person name="Worley K.C."/>
            <person name="Kovar C.L."/>
            <person name="Muzny D.M."/>
            <person name="Gibbs R.A."/>
            <person name="Cree A."/>
            <person name="Dihn H.H."/>
            <person name="Fowler G."/>
            <person name="Jhangiani S."/>
            <person name="Joshi V."/>
            <person name="Lee S."/>
            <person name="Lewis L.R."/>
            <person name="Nazareth L.V."/>
            <person name="Okwuonu G."/>
            <person name="Santibanez J."/>
            <person name="Warren W.C."/>
            <person name="Mardis E.R."/>
            <person name="Weinstock G.M."/>
            <person name="Wilson R.K."/>
            <person name="Delehaunty K."/>
            <person name="Dooling D."/>
            <person name="Fronik C."/>
            <person name="Fulton L."/>
            <person name="Fulton B."/>
            <person name="Graves T."/>
            <person name="Minx P."/>
            <person name="Sodergren E."/>
            <person name="Birney E."/>
            <person name="Margulies E.H."/>
            <person name="Herrero J."/>
            <person name="Green E.D."/>
            <person name="Haussler D."/>
            <person name="Siepel A."/>
            <person name="Goldman N."/>
            <person name="Pollard K.S."/>
            <person name="Pedersen J.S."/>
            <person name="Lander E.S."/>
            <person name="Kellis M."/>
        </authorList>
    </citation>
    <scope>NUCLEOTIDE SEQUENCE [LARGE SCALE GENOMIC DNA]</scope>
    <source>
        <strain evidence="16">2N</strain>
    </source>
</reference>
<feature type="region of interest" description="Disordered" evidence="7">
    <location>
        <begin position="571"/>
        <end position="715"/>
    </location>
</feature>
<feature type="domain" description="SEA" evidence="10">
    <location>
        <begin position="386"/>
        <end position="500"/>
    </location>
</feature>
<dbReference type="InterPro" id="IPR036645">
    <property type="entry name" value="Elafin-like_sf"/>
</dbReference>
<dbReference type="Gene3D" id="4.10.75.10">
    <property type="entry name" value="Elafin-like"/>
    <property type="match status" value="1"/>
</dbReference>
<dbReference type="InterPro" id="IPR036116">
    <property type="entry name" value="FN3_sf"/>
</dbReference>
<feature type="domain" description="EMI" evidence="13">
    <location>
        <begin position="36"/>
        <end position="109"/>
    </location>
</feature>
<dbReference type="InterPro" id="IPR055355">
    <property type="entry name" value="ZP-C"/>
</dbReference>
<dbReference type="CDD" id="cd00054">
    <property type="entry name" value="EGF_CA"/>
    <property type="match status" value="3"/>
</dbReference>
<dbReference type="SMART" id="SM00060">
    <property type="entry name" value="FN3"/>
    <property type="match status" value="2"/>
</dbReference>
<dbReference type="PROSITE" id="PS51041">
    <property type="entry name" value="EMI"/>
    <property type="match status" value="1"/>
</dbReference>
<keyword evidence="3" id="KW-0677">Repeat</keyword>
<dbReference type="SMART" id="SM00179">
    <property type="entry name" value="EGF_CA"/>
    <property type="match status" value="3"/>
</dbReference>
<dbReference type="PANTHER" id="PTHR14002:SF22">
    <property type="entry name" value="UROMODULIN-LIKE 1"/>
    <property type="match status" value="1"/>
</dbReference>
<evidence type="ECO:0000256" key="5">
    <source>
        <dbReference type="ARBA" id="ARBA00023180"/>
    </source>
</evidence>
<dbReference type="GO" id="GO:0007338">
    <property type="term" value="P:single fertilization"/>
    <property type="evidence" value="ECO:0007669"/>
    <property type="project" value="Ensembl"/>
</dbReference>
<evidence type="ECO:0000256" key="9">
    <source>
        <dbReference type="SAM" id="SignalP"/>
    </source>
</evidence>
<dbReference type="GO" id="GO:0030414">
    <property type="term" value="F:peptidase inhibitor activity"/>
    <property type="evidence" value="ECO:0007669"/>
    <property type="project" value="InterPro"/>
</dbReference>
<feature type="domain" description="EGF-like" evidence="11">
    <location>
        <begin position="264"/>
        <end position="303"/>
    </location>
</feature>
<dbReference type="Bgee" id="ENSCPOG00000023566">
    <property type="expression patterns" value="Expressed in liver"/>
</dbReference>
<comment type="caution">
    <text evidence="6">Lacks conserved residue(s) required for the propagation of feature annotation.</text>
</comment>
<dbReference type="GO" id="GO:0005615">
    <property type="term" value="C:extracellular space"/>
    <property type="evidence" value="ECO:0007669"/>
    <property type="project" value="Ensembl"/>
</dbReference>
<feature type="domain" description="ZP" evidence="12">
    <location>
        <begin position="1016"/>
        <end position="1259"/>
    </location>
</feature>
<protein>
    <submittedName>
        <fullName evidence="15">Uromodulin like 1</fullName>
    </submittedName>
</protein>
<reference evidence="15" key="2">
    <citation type="submission" date="2025-08" db="UniProtKB">
        <authorList>
            <consortium name="Ensembl"/>
        </authorList>
    </citation>
    <scope>IDENTIFICATION</scope>
    <source>
        <strain evidence="15">2N</strain>
    </source>
</reference>
<feature type="domain" description="EGF-like" evidence="11">
    <location>
        <begin position="497"/>
        <end position="542"/>
    </location>
</feature>
<dbReference type="Gene3D" id="2.60.40.4100">
    <property type="entry name" value="Zona pellucida, ZP-C domain"/>
    <property type="match status" value="1"/>
</dbReference>
<dbReference type="GO" id="GO:0060612">
    <property type="term" value="P:adipose tissue development"/>
    <property type="evidence" value="ECO:0007669"/>
    <property type="project" value="Ensembl"/>
</dbReference>
<dbReference type="GeneTree" id="ENSGT00940000159975"/>
<dbReference type="Ensembl" id="ENSCPOT00000048299.1">
    <property type="protein sequence ID" value="ENSCPOP00000028243.1"/>
    <property type="gene ID" value="ENSCPOG00000023566.2"/>
</dbReference>
<dbReference type="Proteomes" id="UP000005447">
    <property type="component" value="Unassembled WGS sequence"/>
</dbReference>
<dbReference type="SUPFAM" id="SSF49265">
    <property type="entry name" value="Fibronectin type III"/>
    <property type="match status" value="1"/>
</dbReference>
<evidence type="ECO:0000256" key="7">
    <source>
        <dbReference type="SAM" id="MobiDB-lite"/>
    </source>
</evidence>